<dbReference type="RefSeq" id="WP_015201733.1">
    <property type="nucleotide sequence ID" value="NC_019753.1"/>
</dbReference>
<name>K9VU34_9CYAN</name>
<evidence type="ECO:0000313" key="1">
    <source>
        <dbReference type="EMBL" id="AFZ11603.1"/>
    </source>
</evidence>
<dbReference type="HOGENOM" id="CLU_2435857_0_0_3"/>
<sequence length="90" mass="10012">MKDIEPSSITYEAASQNLENKAQAWLKATHELLAATKEYDHVSLLLMEVFFEMGLDFPDLGVSGSTFEVAGQSDKIAAILERIEKYSESI</sequence>
<accession>K9VU34</accession>
<gene>
    <name evidence="1" type="ORF">Cri9333_0664</name>
</gene>
<dbReference type="AlphaFoldDB" id="K9VU34"/>
<reference evidence="1 2" key="1">
    <citation type="submission" date="2012-06" db="EMBL/GenBank/DDBJ databases">
        <title>Finished chromosome of genome of Crinalium epipsammum PCC 9333.</title>
        <authorList>
            <consortium name="US DOE Joint Genome Institute"/>
            <person name="Gugger M."/>
            <person name="Coursin T."/>
            <person name="Rippka R."/>
            <person name="Tandeau De Marsac N."/>
            <person name="Huntemann M."/>
            <person name="Wei C.-L."/>
            <person name="Han J."/>
            <person name="Detter J.C."/>
            <person name="Han C."/>
            <person name="Tapia R."/>
            <person name="Davenport K."/>
            <person name="Daligault H."/>
            <person name="Erkkila T."/>
            <person name="Gu W."/>
            <person name="Munk A.C.C."/>
            <person name="Teshima H."/>
            <person name="Xu Y."/>
            <person name="Chain P."/>
            <person name="Chen A."/>
            <person name="Krypides N."/>
            <person name="Mavromatis K."/>
            <person name="Markowitz V."/>
            <person name="Szeto E."/>
            <person name="Ivanova N."/>
            <person name="Mikhailova N."/>
            <person name="Ovchinnikova G."/>
            <person name="Pagani I."/>
            <person name="Pati A."/>
            <person name="Goodwin L."/>
            <person name="Peters L."/>
            <person name="Pitluck S."/>
            <person name="Woyke T."/>
            <person name="Kerfeld C."/>
        </authorList>
    </citation>
    <scope>NUCLEOTIDE SEQUENCE [LARGE SCALE GENOMIC DNA]</scope>
    <source>
        <strain evidence="1 2">PCC 9333</strain>
    </source>
</reference>
<evidence type="ECO:0000313" key="2">
    <source>
        <dbReference type="Proteomes" id="UP000010472"/>
    </source>
</evidence>
<dbReference type="KEGG" id="cep:Cri9333_0664"/>
<proteinExistence type="predicted"/>
<dbReference type="EMBL" id="CP003620">
    <property type="protein sequence ID" value="AFZ11603.1"/>
    <property type="molecule type" value="Genomic_DNA"/>
</dbReference>
<dbReference type="Proteomes" id="UP000010472">
    <property type="component" value="Chromosome"/>
</dbReference>
<protein>
    <submittedName>
        <fullName evidence="1">Uncharacterized protein</fullName>
    </submittedName>
</protein>
<organism evidence="1 2">
    <name type="scientific">Crinalium epipsammum PCC 9333</name>
    <dbReference type="NCBI Taxonomy" id="1173022"/>
    <lineage>
        <taxon>Bacteria</taxon>
        <taxon>Bacillati</taxon>
        <taxon>Cyanobacteriota</taxon>
        <taxon>Cyanophyceae</taxon>
        <taxon>Gomontiellales</taxon>
        <taxon>Gomontiellaceae</taxon>
        <taxon>Crinalium</taxon>
    </lineage>
</organism>
<keyword evidence="2" id="KW-1185">Reference proteome</keyword>